<dbReference type="InterPro" id="IPR052964">
    <property type="entry name" value="Sporulation_signal_mat"/>
</dbReference>
<evidence type="ECO:0000256" key="1">
    <source>
        <dbReference type="ARBA" id="ARBA00004127"/>
    </source>
</evidence>
<dbReference type="InterPro" id="IPR023894">
    <property type="entry name" value="Sporulation_SdpB"/>
</dbReference>
<accession>A0A327RUR6</accession>
<evidence type="ECO:0000256" key="2">
    <source>
        <dbReference type="ARBA" id="ARBA00022692"/>
    </source>
</evidence>
<dbReference type="GO" id="GO:0012505">
    <property type="term" value="C:endomembrane system"/>
    <property type="evidence" value="ECO:0007669"/>
    <property type="project" value="UniProtKB-SubCell"/>
</dbReference>
<dbReference type="InterPro" id="IPR011020">
    <property type="entry name" value="HTTM-like"/>
</dbReference>
<dbReference type="PANTHER" id="PTHR39535">
    <property type="entry name" value="SPORULATION-DELAYING PROTEIN SDPB"/>
    <property type="match status" value="1"/>
</dbReference>
<gene>
    <name evidence="7" type="ORF">LY11_05265</name>
</gene>
<dbReference type="AlphaFoldDB" id="A0A327RUR6"/>
<keyword evidence="2 5" id="KW-0812">Transmembrane</keyword>
<feature type="transmembrane region" description="Helical" evidence="5">
    <location>
        <begin position="23"/>
        <end position="44"/>
    </location>
</feature>
<keyword evidence="4 5" id="KW-0472">Membrane</keyword>
<dbReference type="NCBIfam" id="TIGR04033">
    <property type="entry name" value="export_SdpB"/>
    <property type="match status" value="1"/>
</dbReference>
<dbReference type="PANTHER" id="PTHR39535:SF2">
    <property type="entry name" value="HTTM DOMAIN-CONTAINING PROTEIN"/>
    <property type="match status" value="1"/>
</dbReference>
<name>A0A327RUR6_9SPHI</name>
<evidence type="ECO:0000259" key="6">
    <source>
        <dbReference type="SMART" id="SM00752"/>
    </source>
</evidence>
<dbReference type="EMBL" id="QLLR01000058">
    <property type="protein sequence ID" value="RAJ19878.1"/>
    <property type="molecule type" value="Genomic_DNA"/>
</dbReference>
<evidence type="ECO:0000256" key="5">
    <source>
        <dbReference type="SAM" id="Phobius"/>
    </source>
</evidence>
<feature type="transmembrane region" description="Helical" evidence="5">
    <location>
        <begin position="260"/>
        <end position="293"/>
    </location>
</feature>
<keyword evidence="3 5" id="KW-1133">Transmembrane helix</keyword>
<evidence type="ECO:0000313" key="8">
    <source>
        <dbReference type="Proteomes" id="UP000249754"/>
    </source>
</evidence>
<evidence type="ECO:0000256" key="3">
    <source>
        <dbReference type="ARBA" id="ARBA00022989"/>
    </source>
</evidence>
<proteinExistence type="predicted"/>
<feature type="domain" description="HTTM-like" evidence="6">
    <location>
        <begin position="19"/>
        <end position="296"/>
    </location>
</feature>
<organism evidence="7 8">
    <name type="scientific">Pedobacter cryoconitis</name>
    <dbReference type="NCBI Taxonomy" id="188932"/>
    <lineage>
        <taxon>Bacteria</taxon>
        <taxon>Pseudomonadati</taxon>
        <taxon>Bacteroidota</taxon>
        <taxon>Sphingobacteriia</taxon>
        <taxon>Sphingobacteriales</taxon>
        <taxon>Sphingobacteriaceae</taxon>
        <taxon>Pedobacter</taxon>
    </lineage>
</organism>
<feature type="transmembrane region" description="Helical" evidence="5">
    <location>
        <begin position="225"/>
        <end position="248"/>
    </location>
</feature>
<evidence type="ECO:0000313" key="7">
    <source>
        <dbReference type="EMBL" id="RAJ19878.1"/>
    </source>
</evidence>
<dbReference type="Proteomes" id="UP000249754">
    <property type="component" value="Unassembled WGS sequence"/>
</dbReference>
<feature type="transmembrane region" description="Helical" evidence="5">
    <location>
        <begin position="166"/>
        <end position="189"/>
    </location>
</feature>
<dbReference type="OrthoDB" id="128729at2"/>
<feature type="transmembrane region" description="Helical" evidence="5">
    <location>
        <begin position="73"/>
        <end position="97"/>
    </location>
</feature>
<protein>
    <submittedName>
        <fullName evidence="7">Antimicrobial peptide system SdpB family protein</fullName>
    </submittedName>
</protein>
<sequence length="321" mass="37539">MWIVRINKRIDSLIIYLTEKDIFNYRLGIARTILALSTLLTLIANDDEVLFKTKTINLTDSFNNKDLFQNINFFSLFGFDHLYVAKFIAIIILLIVISGWRPRYVCLFHFWICVSFFNSVRLVEGGDQIASILTLLLVPVLLCDDRKWHWNKAKKKEDISFGNFEYLIANCFHIIIKLQICLLYFHAAIGKMPNQEWSNGTAVYYWFNDPIFGMSEWIRPILDPILANPIGVAMITWSSILLEVLLFMSILMSNRAKYFFLILGLTFHFFIIIIHGLISFFFAMSAGLLLYLWIDNEFGKIFFLEKFLIKKKQPIGCFENL</sequence>
<evidence type="ECO:0000256" key="4">
    <source>
        <dbReference type="ARBA" id="ARBA00023136"/>
    </source>
</evidence>
<reference evidence="7 8" key="1">
    <citation type="submission" date="2018-06" db="EMBL/GenBank/DDBJ databases">
        <title>Genomic Encyclopedia of Archaeal and Bacterial Type Strains, Phase II (KMG-II): from individual species to whole genera.</title>
        <authorList>
            <person name="Goeker M."/>
        </authorList>
    </citation>
    <scope>NUCLEOTIDE SEQUENCE [LARGE SCALE GENOMIC DNA]</scope>
    <source>
        <strain evidence="7 8">DSM 14825</strain>
    </source>
</reference>
<comment type="caution">
    <text evidence="7">The sequence shown here is derived from an EMBL/GenBank/DDBJ whole genome shotgun (WGS) entry which is preliminary data.</text>
</comment>
<comment type="subcellular location">
    <subcellularLocation>
        <location evidence="1">Endomembrane system</location>
        <topology evidence="1">Multi-pass membrane protein</topology>
    </subcellularLocation>
</comment>
<dbReference type="SMART" id="SM00752">
    <property type="entry name" value="HTTM"/>
    <property type="match status" value="1"/>
</dbReference>
<dbReference type="RefSeq" id="WP_111636523.1">
    <property type="nucleotide sequence ID" value="NZ_QLLR01000058.1"/>
</dbReference>